<evidence type="ECO:0000313" key="2">
    <source>
        <dbReference type="EMBL" id="PVD28758.1"/>
    </source>
</evidence>
<feature type="region of interest" description="Disordered" evidence="1">
    <location>
        <begin position="123"/>
        <end position="154"/>
    </location>
</feature>
<gene>
    <name evidence="2" type="ORF">C0Q70_11353</name>
</gene>
<protein>
    <submittedName>
        <fullName evidence="2">Uncharacterized protein</fullName>
    </submittedName>
</protein>
<comment type="caution">
    <text evidence="2">The sequence shown here is derived from an EMBL/GenBank/DDBJ whole genome shotgun (WGS) entry which is preliminary data.</text>
</comment>
<dbReference type="EMBL" id="PZQS01000006">
    <property type="protein sequence ID" value="PVD28758.1"/>
    <property type="molecule type" value="Genomic_DNA"/>
</dbReference>
<dbReference type="OMA" id="NTDIICN"/>
<dbReference type="PANTHER" id="PTHR32289">
    <property type="entry name" value="PROTEIN FAM167A"/>
    <property type="match status" value="1"/>
</dbReference>
<evidence type="ECO:0000313" key="3">
    <source>
        <dbReference type="Proteomes" id="UP000245119"/>
    </source>
</evidence>
<dbReference type="Proteomes" id="UP000245119">
    <property type="component" value="Linkage Group LG6"/>
</dbReference>
<proteinExistence type="predicted"/>
<dbReference type="OrthoDB" id="9948935at2759"/>
<keyword evidence="3" id="KW-1185">Reference proteome</keyword>
<evidence type="ECO:0000256" key="1">
    <source>
        <dbReference type="SAM" id="MobiDB-lite"/>
    </source>
</evidence>
<sequence length="237" mass="26309">MKEIADVTMVTAGSVAKVKQEYREASTRIDQALNTLKGELMAMRQQDVQLLKQLINISQTIQRLRRNQCLRATRSLSLSGQGLALSASSDVWRRPPLVRQRSVPQSLILDRQLLLAGSHSQSSAEGELVSSPDDYDLSSGSELEDSTTSLPTLRRLPPFPFRGRTLTCQTFGNLDGCSSTPTLPLRPLARQLGLSSDLLDGNDDTSYDEILRRNIRLWKLGVSSQPETLREDITCII</sequence>
<dbReference type="PANTHER" id="PTHR32289:SF1">
    <property type="entry name" value="PROTEIN FAM167A-LIKE"/>
    <property type="match status" value="1"/>
</dbReference>
<dbReference type="AlphaFoldDB" id="A0A2T7P5S1"/>
<organism evidence="2 3">
    <name type="scientific">Pomacea canaliculata</name>
    <name type="common">Golden apple snail</name>
    <dbReference type="NCBI Taxonomy" id="400727"/>
    <lineage>
        <taxon>Eukaryota</taxon>
        <taxon>Metazoa</taxon>
        <taxon>Spiralia</taxon>
        <taxon>Lophotrochozoa</taxon>
        <taxon>Mollusca</taxon>
        <taxon>Gastropoda</taxon>
        <taxon>Caenogastropoda</taxon>
        <taxon>Architaenioglossa</taxon>
        <taxon>Ampullarioidea</taxon>
        <taxon>Ampullariidae</taxon>
        <taxon>Pomacea</taxon>
    </lineage>
</organism>
<reference evidence="2 3" key="1">
    <citation type="submission" date="2018-04" db="EMBL/GenBank/DDBJ databases">
        <title>The genome of golden apple snail Pomacea canaliculata provides insight into stress tolerance and invasive adaptation.</title>
        <authorList>
            <person name="Liu C."/>
            <person name="Liu B."/>
            <person name="Ren Y."/>
            <person name="Zhang Y."/>
            <person name="Wang H."/>
            <person name="Li S."/>
            <person name="Jiang F."/>
            <person name="Yin L."/>
            <person name="Zhang G."/>
            <person name="Qian W."/>
            <person name="Fan W."/>
        </authorList>
    </citation>
    <scope>NUCLEOTIDE SEQUENCE [LARGE SCALE GENOMIC DNA]</scope>
    <source>
        <strain evidence="2">SZHN2017</strain>
        <tissue evidence="2">Muscle</tissue>
    </source>
</reference>
<dbReference type="InterPro" id="IPR051771">
    <property type="entry name" value="FAM167_domain"/>
</dbReference>
<name>A0A2T7P5S1_POMCA</name>
<accession>A0A2T7P5S1</accession>